<organism evidence="1 2">
    <name type="scientific">Ixodes persulcatus</name>
    <name type="common">Taiga tick</name>
    <dbReference type="NCBI Taxonomy" id="34615"/>
    <lineage>
        <taxon>Eukaryota</taxon>
        <taxon>Metazoa</taxon>
        <taxon>Ecdysozoa</taxon>
        <taxon>Arthropoda</taxon>
        <taxon>Chelicerata</taxon>
        <taxon>Arachnida</taxon>
        <taxon>Acari</taxon>
        <taxon>Parasitiformes</taxon>
        <taxon>Ixodida</taxon>
        <taxon>Ixodoidea</taxon>
        <taxon>Ixodidae</taxon>
        <taxon>Ixodinae</taxon>
        <taxon>Ixodes</taxon>
    </lineage>
</organism>
<dbReference type="EMBL" id="JABSTQ010006215">
    <property type="protein sequence ID" value="KAG0437714.1"/>
    <property type="molecule type" value="Genomic_DNA"/>
</dbReference>
<gene>
    <name evidence="1" type="ORF">HPB47_017316</name>
</gene>
<reference evidence="1 2" key="1">
    <citation type="journal article" date="2020" name="Cell">
        <title>Large-Scale Comparative Analyses of Tick Genomes Elucidate Their Genetic Diversity and Vector Capacities.</title>
        <authorList>
            <consortium name="Tick Genome and Microbiome Consortium (TIGMIC)"/>
            <person name="Jia N."/>
            <person name="Wang J."/>
            <person name="Shi W."/>
            <person name="Du L."/>
            <person name="Sun Y."/>
            <person name="Zhan W."/>
            <person name="Jiang J.F."/>
            <person name="Wang Q."/>
            <person name="Zhang B."/>
            <person name="Ji P."/>
            <person name="Bell-Sakyi L."/>
            <person name="Cui X.M."/>
            <person name="Yuan T.T."/>
            <person name="Jiang B.G."/>
            <person name="Yang W.F."/>
            <person name="Lam T.T."/>
            <person name="Chang Q.C."/>
            <person name="Ding S.J."/>
            <person name="Wang X.J."/>
            <person name="Zhu J.G."/>
            <person name="Ruan X.D."/>
            <person name="Zhao L."/>
            <person name="Wei J.T."/>
            <person name="Ye R.Z."/>
            <person name="Que T.C."/>
            <person name="Du C.H."/>
            <person name="Zhou Y.H."/>
            <person name="Cheng J.X."/>
            <person name="Dai P.F."/>
            <person name="Guo W.B."/>
            <person name="Han X.H."/>
            <person name="Huang E.J."/>
            <person name="Li L.F."/>
            <person name="Wei W."/>
            <person name="Gao Y.C."/>
            <person name="Liu J.Z."/>
            <person name="Shao H.Z."/>
            <person name="Wang X."/>
            <person name="Wang C.C."/>
            <person name="Yang T.C."/>
            <person name="Huo Q.B."/>
            <person name="Li W."/>
            <person name="Chen H.Y."/>
            <person name="Chen S.E."/>
            <person name="Zhou L.G."/>
            <person name="Ni X.B."/>
            <person name="Tian J.H."/>
            <person name="Sheng Y."/>
            <person name="Liu T."/>
            <person name="Pan Y.S."/>
            <person name="Xia L.Y."/>
            <person name="Li J."/>
            <person name="Zhao F."/>
            <person name="Cao W.C."/>
        </authorList>
    </citation>
    <scope>NUCLEOTIDE SEQUENCE [LARGE SCALE GENOMIC DNA]</scope>
    <source>
        <strain evidence="1">Iper-2018</strain>
    </source>
</reference>
<keyword evidence="2" id="KW-1185">Reference proteome</keyword>
<dbReference type="Proteomes" id="UP000805193">
    <property type="component" value="Unassembled WGS sequence"/>
</dbReference>
<comment type="caution">
    <text evidence="1">The sequence shown here is derived from an EMBL/GenBank/DDBJ whole genome shotgun (WGS) entry which is preliminary data.</text>
</comment>
<name>A0AC60QNL6_IXOPE</name>
<protein>
    <submittedName>
        <fullName evidence="1">Uncharacterized protein</fullName>
    </submittedName>
</protein>
<proteinExistence type="predicted"/>
<evidence type="ECO:0000313" key="2">
    <source>
        <dbReference type="Proteomes" id="UP000805193"/>
    </source>
</evidence>
<sequence length="584" mass="64611">MFQGRRYVTRDGDFPTFWNPFVNMDTNNFFRKLDQMGEEVRTSSRYHPETLGHSARHHSCRCSLDAPHAEEWDRMTFQDFIDKTCWTRVGKVFAQFFIAINVTSEAYEASLLWFLWYVKQCGGVKRIISVKNGGQERKLKGGMMQVSLRMAEKLGRVKLRSPVMAVAQEADHVVVTTQDGQRYKGSHVIMAMSPTIQMKMHYSPPLPPLRNQLLQRMPLGSVWKCLVYYKEPFWRKKGYSGSMLFTLAEDCPVVYTIDDTKPDGSYPAIIGFLPANKARTLLKLKPEQRKQMIIKAYAEAMKSEEALHPIHYEEFNWAGEQYSGGCYTSMMPPGLLTTFRSVLRDPIGRLFFAGTETATEWSGYINGGIQAGERAAREVLHAQGKLPKDQVWQKEPPNDLIVSQPFVDTFAEKYMPSVPAFLTAASLLAVPGLALSCFLLVKRDLLSFPGDAGETDSLGGVGALGTLNVVAMVSGLHGGETTLGRASVGAPVVGRGIDGKCGRLHRSDNTMGVDRPSSTCRSFVALLLLGGRAPDLPGVGKTAALEVHVGVVPYTDAGLPEALPLPRVDDLEWDLPNGSSEGYG</sequence>
<evidence type="ECO:0000313" key="1">
    <source>
        <dbReference type="EMBL" id="KAG0437714.1"/>
    </source>
</evidence>
<accession>A0AC60QNL6</accession>